<dbReference type="EMBL" id="CP002953">
    <property type="protein sequence ID" value="AFF21074.1"/>
    <property type="molecule type" value="Genomic_DNA"/>
</dbReference>
<dbReference type="KEGG" id="hpe:HPELS_07815"/>
<sequence>MKNHRSKHSWKELYLKISFLGLKFDLVIKR</sequence>
<proteinExistence type="predicted"/>
<accession>A0ABC7ZIA2</accession>
<evidence type="ECO:0000313" key="1">
    <source>
        <dbReference type="EMBL" id="AFF21074.1"/>
    </source>
</evidence>
<gene>
    <name evidence="1" type="ORF">HPELS_07815</name>
</gene>
<dbReference type="Proteomes" id="UP000007885">
    <property type="component" value="Chromosome"/>
</dbReference>
<reference evidence="1 2" key="1">
    <citation type="submission" date="2011-07" db="EMBL/GenBank/DDBJ databases">
        <authorList>
            <person name="Bertoli M.T."/>
            <person name="Kersulyte D."/>
            <person name="Pascasio M.A."/>
            <person name="Berg D.E."/>
        </authorList>
    </citation>
    <scope>NUCLEOTIDE SEQUENCE [LARGE SCALE GENOMIC DNA]</scope>
    <source>
        <strain evidence="1 2">ELS37</strain>
    </source>
</reference>
<name>A0ABC7ZIA2_HELPX</name>
<evidence type="ECO:0000313" key="2">
    <source>
        <dbReference type="Proteomes" id="UP000007885"/>
    </source>
</evidence>
<protein>
    <submittedName>
        <fullName evidence="1">Uncharacterized protein</fullName>
    </submittedName>
</protein>
<dbReference type="AlphaFoldDB" id="A0ABC7ZIA2"/>
<organism evidence="1 2">
    <name type="scientific">Helicobacter pylori ELS37</name>
    <dbReference type="NCBI Taxonomy" id="1055527"/>
    <lineage>
        <taxon>Bacteria</taxon>
        <taxon>Pseudomonadati</taxon>
        <taxon>Campylobacterota</taxon>
        <taxon>Epsilonproteobacteria</taxon>
        <taxon>Campylobacterales</taxon>
        <taxon>Helicobacteraceae</taxon>
        <taxon>Helicobacter</taxon>
    </lineage>
</organism>